<sequence>MDMEKIIKDLDFVYATQPMGGISFKDEFFNRTGDGYVACLHVYRYPENFTPYWLNKLTSIHNTIVTIDTYTQKDINYTDKVKSSTNEMKSRIRNAANETDADVAREELQTLRELGLAITKGGEVIKQIHVRIFLHGATQSELEKRISEVQKSIDSDGFKSKVFLDENKEEWQSLFLDYETQLTMPNKRIGNDMPAEAIGLGFAYDQTSLSDPTGVYYGYTSTRGTVYWDLFHKTTKRLYYNMFVAGDMGSGKSTLLKKILRDNASKGNFIRGFDKSGEFQSVTADMGGITIDLDGSNGRINLMQIFPSVTKKIGDKVVIDESASFRQHVSKLNSCYRIKNPKSDDNVLVQFDELVYGFYEKHNFWGEDARSNITQLPPEEYPLLSDFQAYCEERYHAEKDPNFKSRIGDIAMSIKNLVTQFGEIFDGITTIPDMVNEQIVFYDIGNLSQLSDQVKDIQIFNALSQIWGTMMNIGRKEKEAYDKGKIHWFDITRFLIILDECHNLLELKKAHTANFFVTLMSEARKFFGGLVLATQRIERMFPNTNTSDPDMAIAANKLREIFGLTQYKALFKQDQTSMKLIKNLFEDQMTDNEYALLPKFETGDCILSIAGDRNLVMHVEATQEELELFEGGA</sequence>
<dbReference type="InterPro" id="IPR051162">
    <property type="entry name" value="T4SS_component"/>
</dbReference>
<dbReference type="Gene3D" id="3.40.50.300">
    <property type="entry name" value="P-loop containing nucleotide triphosphate hydrolases"/>
    <property type="match status" value="2"/>
</dbReference>
<evidence type="ECO:0000313" key="1">
    <source>
        <dbReference type="EMBL" id="QDK92255.1"/>
    </source>
</evidence>
<dbReference type="PANTHER" id="PTHR30121:SF6">
    <property type="entry name" value="SLR6007 PROTEIN"/>
    <property type="match status" value="1"/>
</dbReference>
<evidence type="ECO:0000313" key="2">
    <source>
        <dbReference type="Proteomes" id="UP000318138"/>
    </source>
</evidence>
<geneLocation type="plasmid" evidence="1 2">
    <name>unnamed1</name>
</geneLocation>
<dbReference type="PANTHER" id="PTHR30121">
    <property type="entry name" value="UNCHARACTERIZED PROTEIN YJGR-RELATED"/>
    <property type="match status" value="1"/>
</dbReference>
<keyword evidence="2" id="KW-1185">Reference proteome</keyword>
<dbReference type="KEGG" id="psua:FLK61_00120"/>
<gene>
    <name evidence="1" type="ORF">FLK61_00120</name>
</gene>
<dbReference type="InterPro" id="IPR027417">
    <property type="entry name" value="P-loop_NTPase"/>
</dbReference>
<dbReference type="SUPFAM" id="SSF52540">
    <property type="entry name" value="P-loop containing nucleoside triphosphate hydrolases"/>
    <property type="match status" value="1"/>
</dbReference>
<dbReference type="AlphaFoldDB" id="A0A856M5B9"/>
<name>A0A856M5B9_9BACI</name>
<accession>A0A856M5B9</accession>
<dbReference type="EMBL" id="CP041370">
    <property type="protein sequence ID" value="QDK92255.1"/>
    <property type="molecule type" value="Genomic_DNA"/>
</dbReference>
<protein>
    <submittedName>
        <fullName evidence="1">ATPase</fullName>
    </submittedName>
</protein>
<reference evidence="1 2" key="1">
    <citation type="submission" date="2019-07" db="EMBL/GenBank/DDBJ databases">
        <title>Bacillus alkalisoli sp. nov. isolated from saline soil.</title>
        <authorList>
            <person name="Sun J.-Q."/>
            <person name="Xu L."/>
        </authorList>
    </citation>
    <scope>NUCLEOTIDE SEQUENCE [LARGE SCALE GENOMIC DNA]</scope>
    <source>
        <strain evidence="1 2">M4U3P1</strain>
        <plasmid evidence="1 2">unnamed1</plasmid>
    </source>
</reference>
<dbReference type="Proteomes" id="UP000318138">
    <property type="component" value="Plasmid unnamed1"/>
</dbReference>
<keyword evidence="1" id="KW-0614">Plasmid</keyword>
<proteinExistence type="predicted"/>
<organism evidence="1 2">
    <name type="scientific">Paenalkalicoccus suaedae</name>
    <dbReference type="NCBI Taxonomy" id="2592382"/>
    <lineage>
        <taxon>Bacteria</taxon>
        <taxon>Bacillati</taxon>
        <taxon>Bacillota</taxon>
        <taxon>Bacilli</taxon>
        <taxon>Bacillales</taxon>
        <taxon>Bacillaceae</taxon>
        <taxon>Paenalkalicoccus</taxon>
    </lineage>
</organism>